<dbReference type="GO" id="GO:0005886">
    <property type="term" value="C:plasma membrane"/>
    <property type="evidence" value="ECO:0007669"/>
    <property type="project" value="UniProtKB-SubCell"/>
</dbReference>
<evidence type="ECO:0000256" key="3">
    <source>
        <dbReference type="ARBA" id="ARBA00022692"/>
    </source>
</evidence>
<evidence type="ECO:0000256" key="2">
    <source>
        <dbReference type="ARBA" id="ARBA00022475"/>
    </source>
</evidence>
<reference evidence="8 9" key="1">
    <citation type="submission" date="2018-08" db="EMBL/GenBank/DDBJ databases">
        <title>A genome reference for cultivated species of the human gut microbiota.</title>
        <authorList>
            <person name="Zou Y."/>
            <person name="Xue W."/>
            <person name="Luo G."/>
        </authorList>
    </citation>
    <scope>NUCLEOTIDE SEQUENCE [LARGE SCALE GENOMIC DNA]</scope>
    <source>
        <strain evidence="8 9">AF45-17</strain>
    </source>
</reference>
<accession>A0A3E2TRD5</accession>
<feature type="transmembrane region" description="Helical" evidence="6">
    <location>
        <begin position="309"/>
        <end position="327"/>
    </location>
</feature>
<evidence type="ECO:0000259" key="7">
    <source>
        <dbReference type="Pfam" id="PF00482"/>
    </source>
</evidence>
<evidence type="ECO:0000313" key="8">
    <source>
        <dbReference type="EMBL" id="RGB81283.1"/>
    </source>
</evidence>
<evidence type="ECO:0000256" key="4">
    <source>
        <dbReference type="ARBA" id="ARBA00022989"/>
    </source>
</evidence>
<keyword evidence="5 6" id="KW-0472">Membrane</keyword>
<keyword evidence="4 6" id="KW-1133">Transmembrane helix</keyword>
<evidence type="ECO:0000313" key="9">
    <source>
        <dbReference type="Proteomes" id="UP000260773"/>
    </source>
</evidence>
<gene>
    <name evidence="8" type="ORF">DW070_03845</name>
</gene>
<name>A0A3E2TRD5_9FIRM</name>
<feature type="domain" description="Type II secretion system protein GspF" evidence="7">
    <location>
        <begin position="349"/>
        <end position="486"/>
    </location>
</feature>
<dbReference type="Pfam" id="PF00482">
    <property type="entry name" value="T2SSF"/>
    <property type="match status" value="1"/>
</dbReference>
<comment type="subcellular location">
    <subcellularLocation>
        <location evidence="1">Cell membrane</location>
        <topology evidence="1">Multi-pass membrane protein</topology>
    </subcellularLocation>
</comment>
<dbReference type="Proteomes" id="UP000260773">
    <property type="component" value="Unassembled WGS sequence"/>
</dbReference>
<dbReference type="InterPro" id="IPR018076">
    <property type="entry name" value="T2SS_GspF_dom"/>
</dbReference>
<evidence type="ECO:0000256" key="1">
    <source>
        <dbReference type="ARBA" id="ARBA00004651"/>
    </source>
</evidence>
<feature type="transmembrane region" description="Helical" evidence="6">
    <location>
        <begin position="94"/>
        <end position="113"/>
    </location>
</feature>
<keyword evidence="3 6" id="KW-0812">Transmembrane</keyword>
<sequence>MQFFWFGAILLCAALLPVFLAENWCRRHKVKKIFPVPRGMGWLQRTAVWLLCHLPDTISCSRWLTGCSEDIVGKLYPGMKKEKFIRQHVIRKMMVGYGGMLAILAFMMIYGLLNQTPELSGNTLQRDDAGGKSRDVQVSAEIEGVTEEKSLTITVEPRKYSRSEREALMRDVKAYIDACLQGDNSDLQHVNRPLFFPSDFPGENVTIEWQPEDYNLIRQDGSLGELSAYQLPIKTKVTAVIIYDQEKEFYSKEICLTAPEKSDEEVLDEQIREAVQAADQGSSEKLTLHLPDSVGGRAVEWKYQKQSQAGTILFIVFLFLAGCIWYQDNNLKKRLEERNEQLLYAYPGFVHRMILMLGAGMTVRRSWNRLLDDNERLDSGHLEEDWLYREMKYTRIQMESGVPEIQAYLEFGQRMELQQYKKFSQLLIQYIKRGSKGMQALMQQEAAEAEKQRRDLAKQLGETAGTKLLMPMMLLLIIVLLIVMVPAFLSM</sequence>
<feature type="transmembrane region" description="Helical" evidence="6">
    <location>
        <begin position="468"/>
        <end position="489"/>
    </location>
</feature>
<proteinExistence type="predicted"/>
<protein>
    <recommendedName>
        <fullName evidence="7">Type II secretion system protein GspF domain-containing protein</fullName>
    </recommendedName>
</protein>
<evidence type="ECO:0000256" key="6">
    <source>
        <dbReference type="SAM" id="Phobius"/>
    </source>
</evidence>
<organism evidence="8 9">
    <name type="scientific">Coprococcus catus</name>
    <dbReference type="NCBI Taxonomy" id="116085"/>
    <lineage>
        <taxon>Bacteria</taxon>
        <taxon>Bacillati</taxon>
        <taxon>Bacillota</taxon>
        <taxon>Clostridia</taxon>
        <taxon>Lachnospirales</taxon>
        <taxon>Lachnospiraceae</taxon>
        <taxon>Coprococcus</taxon>
    </lineage>
</organism>
<dbReference type="RefSeq" id="WP_015513603.1">
    <property type="nucleotide sequence ID" value="NZ_JAQENQ010000003.1"/>
</dbReference>
<dbReference type="EMBL" id="QVEP01000006">
    <property type="protein sequence ID" value="RGB81283.1"/>
    <property type="molecule type" value="Genomic_DNA"/>
</dbReference>
<comment type="caution">
    <text evidence="8">The sequence shown here is derived from an EMBL/GenBank/DDBJ whole genome shotgun (WGS) entry which is preliminary data.</text>
</comment>
<keyword evidence="2" id="KW-1003">Cell membrane</keyword>
<dbReference type="AlphaFoldDB" id="A0A3E2TRD5"/>
<evidence type="ECO:0000256" key="5">
    <source>
        <dbReference type="ARBA" id="ARBA00023136"/>
    </source>
</evidence>